<reference evidence="2" key="1">
    <citation type="submission" date="2018-08" db="EMBL/GenBank/DDBJ databases">
        <authorList>
            <person name="Hornung B."/>
        </authorList>
    </citation>
    <scope>NUCLEOTIDE SEQUENCE [LARGE SCALE GENOMIC DNA]</scope>
</reference>
<evidence type="ECO:0000313" key="2">
    <source>
        <dbReference type="Proteomes" id="UP000263928"/>
    </source>
</evidence>
<evidence type="ECO:0000313" key="1">
    <source>
        <dbReference type="EMBL" id="SYZ34691.1"/>
    </source>
</evidence>
<name>A0A383SAB3_9ACTN</name>
<gene>
    <name evidence="1" type="ORF">PROPAUS_2746</name>
</gene>
<keyword evidence="2" id="KW-1185">Reference proteome</keyword>
<dbReference type="AlphaFoldDB" id="A0A383SAB3"/>
<accession>A0A383SAB3</accession>
<organism evidence="1 2">
    <name type="scientific">Propionibacterium australiense</name>
    <dbReference type="NCBI Taxonomy" id="119981"/>
    <lineage>
        <taxon>Bacteria</taxon>
        <taxon>Bacillati</taxon>
        <taxon>Actinomycetota</taxon>
        <taxon>Actinomycetes</taxon>
        <taxon>Propionibacteriales</taxon>
        <taxon>Propionibacteriaceae</taxon>
        <taxon>Propionibacterium</taxon>
    </lineage>
</organism>
<sequence>MTLIFWNKHVQPEMISLVKKDVKPQLLPADIRMTGVSWREPVAIQLDVRKMTSRASLVVILKIYISLKQLGPALEMKSQFVGDVKSNMTKISSHRELSISQGVHGMPDDDFVDWSHVRAAEDPTVLPGAVGEMMEAPTPEIAKKAYWRIEGNAFFQRELYQAAEPVTRLVVDRIKSDQWSQYGLGMGLDLLVEIAMGWPALSEQMHGDNTLDQRCRSIITSLLPYLYALLSDLTDERALAGIVDLTCELEDDRDRRQQVYDCVAPISRGGLLLRGLQDLHATL</sequence>
<dbReference type="RefSeq" id="WP_121592130.1">
    <property type="nucleotide sequence ID" value="NZ_RCIV01000049.1"/>
</dbReference>
<proteinExistence type="predicted"/>
<protein>
    <submittedName>
        <fullName evidence="1">Uncharacterized protein</fullName>
    </submittedName>
</protein>
<dbReference type="Proteomes" id="UP000263928">
    <property type="component" value="Unassembled WGS sequence"/>
</dbReference>
<dbReference type="EMBL" id="UNQJ01000049">
    <property type="protein sequence ID" value="SYZ34691.1"/>
    <property type="molecule type" value="Genomic_DNA"/>
</dbReference>